<dbReference type="Pfam" id="PF08699">
    <property type="entry name" value="ArgoL1"/>
    <property type="match status" value="1"/>
</dbReference>
<sequence>MVSARRATELRGVDEEVEAMHLVLTERSEMNDDDIIKRYSILNSVVEETESAIHNVLDTSEGASNLARRPGFGTRGARVTLYANYFELSTPGGCEVFRYHVEITEAGVPKQKQRQILNLLLDQHLADKRCCIATDFRSTIISSVDLFDAKPEPEALYDVRYKGEAQTEYSENAPIFQVKVIFASKISVSSLVDYLSSTNMCAMFRQKSEVLRALDLIVGHDAQVSSRLASTPGNIHFPICDKSAERFNLGAGLEALRGFSIDVRAATARLLVNCQVDYTVFFQKAELAKVIAAYRQDGSLSIARLESFLRRLQVKVTHINQQARFKIIVGLATPLDGQDLPHPPLVACHGAGPRDVQFWRCDPDPPLSSRDGAECMDIDSPRPEENGKYITVAEFFFQKYGIHLDPRLPVVKILSRNKQPAYLPADVCIVRGCQPARSHITEEQKVKMNIFAIRKPAANARSITSKGAELLGVGAGMNTNPTLRNFGFNISPDLITVPGRVLPSPSVLYANKSKPDILSGAWKQRRAKFCKPCRLSSWDFLYISSAKDRDYFPSPADLRPCIAGLRSKLSDYGVITQSMINGHRVDITPALSPSNGKYNVGKLDQTIHAALKHLTRSRKPELVLVILPSTNTDIYNSVKQICDVHMGIANICTLAPKLFKRDEAYLANLCLKLNLKMGGVNHVLGTEKAGIISEGKTMVVGVDSTHPLTRTTAAAGPDMQPVVVGMVASIDKHLAQWPGEVRIEKSQSWRKTAAALDTMLESRLQIWATVNRDQLPENIVVYRGGISDGEHARILEDELPLLKSACAKLYPESEKKKGLPRLSVLIAGKRHRTRFYPSQESDADKLSNPRNGTVVDRGVTEAREWEFYLQAHTPLHGTARPAYYYVVWDEVFRFRKAQPPFVNAADVLEGLTHDLCYLFGRTNKAVSLCAPAYYADLLCARARCYLADTLKDNQGTGSRPSEYIVQKKKIDSRDVGRAADFTNIRVHSDLRKTMFYI</sequence>
<dbReference type="VEuPathDB" id="FungiDB:ASPSYDRAFT_88080"/>
<dbReference type="CDD" id="cd02846">
    <property type="entry name" value="PAZ_argonaute_like"/>
    <property type="match status" value="1"/>
</dbReference>
<dbReference type="CDD" id="cd04657">
    <property type="entry name" value="Piwi_ago-like"/>
    <property type="match status" value="1"/>
</dbReference>
<reference evidence="3" key="1">
    <citation type="journal article" date="2017" name="Genome Biol.">
        <title>Comparative genomics reveals high biological diversity and specific adaptations in the industrially and medically important fungal genus Aspergillus.</title>
        <authorList>
            <person name="de Vries R.P."/>
            <person name="Riley R."/>
            <person name="Wiebenga A."/>
            <person name="Aguilar-Osorio G."/>
            <person name="Amillis S."/>
            <person name="Uchima C.A."/>
            <person name="Anderluh G."/>
            <person name="Asadollahi M."/>
            <person name="Askin M."/>
            <person name="Barry K."/>
            <person name="Battaglia E."/>
            <person name="Bayram O."/>
            <person name="Benocci T."/>
            <person name="Braus-Stromeyer S.A."/>
            <person name="Caldana C."/>
            <person name="Canovas D."/>
            <person name="Cerqueira G.C."/>
            <person name="Chen F."/>
            <person name="Chen W."/>
            <person name="Choi C."/>
            <person name="Clum A."/>
            <person name="Dos Santos R.A."/>
            <person name="Damasio A.R."/>
            <person name="Diallinas G."/>
            <person name="Emri T."/>
            <person name="Fekete E."/>
            <person name="Flipphi M."/>
            <person name="Freyberg S."/>
            <person name="Gallo A."/>
            <person name="Gournas C."/>
            <person name="Habgood R."/>
            <person name="Hainaut M."/>
            <person name="Harispe M.L."/>
            <person name="Henrissat B."/>
            <person name="Hilden K.S."/>
            <person name="Hope R."/>
            <person name="Hossain A."/>
            <person name="Karabika E."/>
            <person name="Karaffa L."/>
            <person name="Karanyi Z."/>
            <person name="Krasevec N."/>
            <person name="Kuo A."/>
            <person name="Kusch H."/>
            <person name="LaButti K."/>
            <person name="Lagendijk E.L."/>
            <person name="Lapidus A."/>
            <person name="Levasseur A."/>
            <person name="Lindquist E."/>
            <person name="Lipzen A."/>
            <person name="Logrieco A.F."/>
            <person name="MacCabe A."/>
            <person name="Maekelae M.R."/>
            <person name="Malavazi I."/>
            <person name="Melin P."/>
            <person name="Meyer V."/>
            <person name="Mielnichuk N."/>
            <person name="Miskei M."/>
            <person name="Molnar A.P."/>
            <person name="Mule G."/>
            <person name="Ngan C.Y."/>
            <person name="Orejas M."/>
            <person name="Orosz E."/>
            <person name="Ouedraogo J.P."/>
            <person name="Overkamp K.M."/>
            <person name="Park H.-S."/>
            <person name="Perrone G."/>
            <person name="Piumi F."/>
            <person name="Punt P.J."/>
            <person name="Ram A.F."/>
            <person name="Ramon A."/>
            <person name="Rauscher S."/>
            <person name="Record E."/>
            <person name="Riano-Pachon D.M."/>
            <person name="Robert V."/>
            <person name="Roehrig J."/>
            <person name="Ruller R."/>
            <person name="Salamov A."/>
            <person name="Salih N.S."/>
            <person name="Samson R.A."/>
            <person name="Sandor E."/>
            <person name="Sanguinetti M."/>
            <person name="Schuetze T."/>
            <person name="Sepcic K."/>
            <person name="Shelest E."/>
            <person name="Sherlock G."/>
            <person name="Sophianopoulou V."/>
            <person name="Squina F.M."/>
            <person name="Sun H."/>
            <person name="Susca A."/>
            <person name="Todd R.B."/>
            <person name="Tsang A."/>
            <person name="Unkles S.E."/>
            <person name="van de Wiele N."/>
            <person name="van Rossen-Uffink D."/>
            <person name="Oliveira J.V."/>
            <person name="Vesth T.C."/>
            <person name="Visser J."/>
            <person name="Yu J.-H."/>
            <person name="Zhou M."/>
            <person name="Andersen M.R."/>
            <person name="Archer D.B."/>
            <person name="Baker S.E."/>
            <person name="Benoit I."/>
            <person name="Brakhage A.A."/>
            <person name="Braus G.H."/>
            <person name="Fischer R."/>
            <person name="Frisvad J.C."/>
            <person name="Goldman G.H."/>
            <person name="Houbraken J."/>
            <person name="Oakley B."/>
            <person name="Pocsi I."/>
            <person name="Scazzocchio C."/>
            <person name="Seiboth B."/>
            <person name="vanKuyk P.A."/>
            <person name="Wortman J."/>
            <person name="Dyer P.S."/>
            <person name="Grigoriev I.V."/>
        </authorList>
    </citation>
    <scope>NUCLEOTIDE SEQUENCE [LARGE SCALE GENOMIC DNA]</scope>
    <source>
        <strain evidence="3">CBS 593.65</strain>
    </source>
</reference>
<feature type="domain" description="Piwi" evidence="1">
    <location>
        <begin position="622"/>
        <end position="947"/>
    </location>
</feature>
<dbReference type="InterPro" id="IPR036085">
    <property type="entry name" value="PAZ_dom_sf"/>
</dbReference>
<dbReference type="AlphaFoldDB" id="A0A1L9TQ89"/>
<dbReference type="Pfam" id="PF16486">
    <property type="entry name" value="ArgoN"/>
    <property type="match status" value="1"/>
</dbReference>
<organism evidence="2 3">
    <name type="scientific">Aspergillus sydowii CBS 593.65</name>
    <dbReference type="NCBI Taxonomy" id="1036612"/>
    <lineage>
        <taxon>Eukaryota</taxon>
        <taxon>Fungi</taxon>
        <taxon>Dikarya</taxon>
        <taxon>Ascomycota</taxon>
        <taxon>Pezizomycotina</taxon>
        <taxon>Eurotiomycetes</taxon>
        <taxon>Eurotiomycetidae</taxon>
        <taxon>Eurotiales</taxon>
        <taxon>Aspergillaceae</taxon>
        <taxon>Aspergillus</taxon>
        <taxon>Aspergillus subgen. Nidulantes</taxon>
    </lineage>
</organism>
<dbReference type="InterPro" id="IPR014811">
    <property type="entry name" value="ArgoL1"/>
</dbReference>
<dbReference type="InterPro" id="IPR032472">
    <property type="entry name" value="ArgoL2"/>
</dbReference>
<dbReference type="SUPFAM" id="SSF53098">
    <property type="entry name" value="Ribonuclease H-like"/>
    <property type="match status" value="1"/>
</dbReference>
<dbReference type="EMBL" id="KV878584">
    <property type="protein sequence ID" value="OJJ61538.1"/>
    <property type="molecule type" value="Genomic_DNA"/>
</dbReference>
<dbReference type="Gene3D" id="3.30.420.10">
    <property type="entry name" value="Ribonuclease H-like superfamily/Ribonuclease H"/>
    <property type="match status" value="1"/>
</dbReference>
<dbReference type="InterPro" id="IPR045246">
    <property type="entry name" value="Piwi_ago-like"/>
</dbReference>
<evidence type="ECO:0000313" key="2">
    <source>
        <dbReference type="EMBL" id="OJJ61538.1"/>
    </source>
</evidence>
<dbReference type="InterPro" id="IPR003165">
    <property type="entry name" value="Piwi"/>
</dbReference>
<dbReference type="Gene3D" id="3.40.50.2300">
    <property type="match status" value="1"/>
</dbReference>
<dbReference type="SMR" id="A0A1L9TQ89"/>
<dbReference type="Proteomes" id="UP000184356">
    <property type="component" value="Unassembled WGS sequence"/>
</dbReference>
<evidence type="ECO:0000259" key="1">
    <source>
        <dbReference type="PROSITE" id="PS50822"/>
    </source>
</evidence>
<protein>
    <recommendedName>
        <fullName evidence="1">Piwi domain-containing protein</fullName>
    </recommendedName>
</protein>
<dbReference type="SMART" id="SM00950">
    <property type="entry name" value="Piwi"/>
    <property type="match status" value="1"/>
</dbReference>
<dbReference type="GO" id="GO:0003676">
    <property type="term" value="F:nucleic acid binding"/>
    <property type="evidence" value="ECO:0007669"/>
    <property type="project" value="InterPro"/>
</dbReference>
<evidence type="ECO:0000313" key="3">
    <source>
        <dbReference type="Proteomes" id="UP000184356"/>
    </source>
</evidence>
<dbReference type="PANTHER" id="PTHR22891">
    <property type="entry name" value="EUKARYOTIC TRANSLATION INITIATION FACTOR 2C"/>
    <property type="match status" value="1"/>
</dbReference>
<dbReference type="InterPro" id="IPR012337">
    <property type="entry name" value="RNaseH-like_sf"/>
</dbReference>
<keyword evidence="3" id="KW-1185">Reference proteome</keyword>
<dbReference type="PROSITE" id="PS50822">
    <property type="entry name" value="PIWI"/>
    <property type="match status" value="1"/>
</dbReference>
<accession>A0A1L9TQ89</accession>
<dbReference type="InterPro" id="IPR036397">
    <property type="entry name" value="RNaseH_sf"/>
</dbReference>
<dbReference type="GeneID" id="63768032"/>
<proteinExistence type="predicted"/>
<dbReference type="Gene3D" id="2.170.260.10">
    <property type="entry name" value="paz domain"/>
    <property type="match status" value="1"/>
</dbReference>
<dbReference type="Pfam" id="PF02171">
    <property type="entry name" value="Piwi"/>
    <property type="match status" value="1"/>
</dbReference>
<dbReference type="OrthoDB" id="10252740at2759"/>
<dbReference type="InterPro" id="IPR032474">
    <property type="entry name" value="Argonaute_N"/>
</dbReference>
<gene>
    <name evidence="2" type="ORF">ASPSYDRAFT_88080</name>
</gene>
<dbReference type="SUPFAM" id="SSF101690">
    <property type="entry name" value="PAZ domain"/>
    <property type="match status" value="1"/>
</dbReference>
<name>A0A1L9TQ89_9EURO</name>
<dbReference type="STRING" id="1036612.A0A1L9TQ89"/>
<dbReference type="RefSeq" id="XP_040705344.1">
    <property type="nucleotide sequence ID" value="XM_040851959.1"/>
</dbReference>
<dbReference type="Pfam" id="PF16488">
    <property type="entry name" value="ArgoL2"/>
    <property type="match status" value="1"/>
</dbReference>